<dbReference type="EMBL" id="JBIRYI010000001">
    <property type="protein sequence ID" value="MFI2485571.1"/>
    <property type="molecule type" value="Genomic_DNA"/>
</dbReference>
<evidence type="ECO:0000313" key="3">
    <source>
        <dbReference type="Proteomes" id="UP001611580"/>
    </source>
</evidence>
<sequence>MSRAPQSGSSSGLLRRINTVGVLEFAWDHDVFTATEAMEAIGLTRSTVISRCAELIELGWMREVERVPEAAGKGRPARLYRLRADAGYVVGVDAGQHRVLATVCDLRGAEVGRQERPIDPEHDNAADRLALTDTTIEEALASGGVDPARVLAVAVGVPAQTDVDGASPPGQNKFWARMNPGFAAHFRERGWHTTVENDANLAAHAERALGAGRDARSFAALLSGERFGAGIVVDGALVRGSYGGAGEMRLLDYVVGVGSPHGIGYLARTWGREARESGDLPADSALATLPADAIDAPAVFAAAADGDTGAVAVVDRLADRLARVCAVIDGMLDVDRIVVAGGVAPVVGDLLRRTAVVLEGMVHPPAPELVASSFGADAVIVGASTLALEQVRTGALDFVPWGGAGE</sequence>
<dbReference type="Proteomes" id="UP001611580">
    <property type="component" value="Unassembled WGS sequence"/>
</dbReference>
<organism evidence="2 3">
    <name type="scientific">Promicromonospora kroppenstedtii</name>
    <dbReference type="NCBI Taxonomy" id="440482"/>
    <lineage>
        <taxon>Bacteria</taxon>
        <taxon>Bacillati</taxon>
        <taxon>Actinomycetota</taxon>
        <taxon>Actinomycetes</taxon>
        <taxon>Micrococcales</taxon>
        <taxon>Promicromonosporaceae</taxon>
        <taxon>Promicromonospora</taxon>
    </lineage>
</organism>
<dbReference type="InterPro" id="IPR043129">
    <property type="entry name" value="ATPase_NBD"/>
</dbReference>
<dbReference type="SUPFAM" id="SSF46785">
    <property type="entry name" value="Winged helix' DNA-binding domain"/>
    <property type="match status" value="1"/>
</dbReference>
<dbReference type="Pfam" id="PF00480">
    <property type="entry name" value="ROK"/>
    <property type="match status" value="1"/>
</dbReference>
<evidence type="ECO:0000256" key="1">
    <source>
        <dbReference type="ARBA" id="ARBA00006479"/>
    </source>
</evidence>
<evidence type="ECO:0000313" key="2">
    <source>
        <dbReference type="EMBL" id="MFI2485571.1"/>
    </source>
</evidence>
<dbReference type="CDD" id="cd23763">
    <property type="entry name" value="ASKHA_ATPase_ROK"/>
    <property type="match status" value="1"/>
</dbReference>
<dbReference type="PANTHER" id="PTHR18964">
    <property type="entry name" value="ROK (REPRESSOR, ORF, KINASE) FAMILY"/>
    <property type="match status" value="1"/>
</dbReference>
<dbReference type="InterPro" id="IPR036388">
    <property type="entry name" value="WH-like_DNA-bd_sf"/>
</dbReference>
<dbReference type="RefSeq" id="WP_397400774.1">
    <property type="nucleotide sequence ID" value="NZ_JBIRYI010000001.1"/>
</dbReference>
<dbReference type="Gene3D" id="1.10.10.10">
    <property type="entry name" value="Winged helix-like DNA-binding domain superfamily/Winged helix DNA-binding domain"/>
    <property type="match status" value="1"/>
</dbReference>
<dbReference type="InterPro" id="IPR000600">
    <property type="entry name" value="ROK"/>
</dbReference>
<dbReference type="Gene3D" id="3.30.420.40">
    <property type="match status" value="2"/>
</dbReference>
<dbReference type="PANTHER" id="PTHR18964:SF149">
    <property type="entry name" value="BIFUNCTIONAL UDP-N-ACETYLGLUCOSAMINE 2-EPIMERASE_N-ACETYLMANNOSAMINE KINASE"/>
    <property type="match status" value="1"/>
</dbReference>
<name>A0ABW7XDZ1_9MICO</name>
<comment type="caution">
    <text evidence="2">The sequence shown here is derived from an EMBL/GenBank/DDBJ whole genome shotgun (WGS) entry which is preliminary data.</text>
</comment>
<proteinExistence type="inferred from homology"/>
<dbReference type="SUPFAM" id="SSF53067">
    <property type="entry name" value="Actin-like ATPase domain"/>
    <property type="match status" value="1"/>
</dbReference>
<keyword evidence="3" id="KW-1185">Reference proteome</keyword>
<protein>
    <submittedName>
        <fullName evidence="2">ROK family protein</fullName>
    </submittedName>
</protein>
<reference evidence="2 3" key="1">
    <citation type="submission" date="2024-10" db="EMBL/GenBank/DDBJ databases">
        <title>The Natural Products Discovery Center: Release of the First 8490 Sequenced Strains for Exploring Actinobacteria Biosynthetic Diversity.</title>
        <authorList>
            <person name="Kalkreuter E."/>
            <person name="Kautsar S.A."/>
            <person name="Yang D."/>
            <person name="Bader C.D."/>
            <person name="Teijaro C.N."/>
            <person name="Fluegel L."/>
            <person name="Davis C.M."/>
            <person name="Simpson J.R."/>
            <person name="Lauterbach L."/>
            <person name="Steele A.D."/>
            <person name="Gui C."/>
            <person name="Meng S."/>
            <person name="Li G."/>
            <person name="Viehrig K."/>
            <person name="Ye F."/>
            <person name="Su P."/>
            <person name="Kiefer A.F."/>
            <person name="Nichols A."/>
            <person name="Cepeda A.J."/>
            <person name="Yan W."/>
            <person name="Fan B."/>
            <person name="Jiang Y."/>
            <person name="Adhikari A."/>
            <person name="Zheng C.-J."/>
            <person name="Schuster L."/>
            <person name="Cowan T.M."/>
            <person name="Smanski M.J."/>
            <person name="Chevrette M.G."/>
            <person name="De Carvalho L.P.S."/>
            <person name="Shen B."/>
        </authorList>
    </citation>
    <scope>NUCLEOTIDE SEQUENCE [LARGE SCALE GENOMIC DNA]</scope>
    <source>
        <strain evidence="2 3">NPDC019481</strain>
    </source>
</reference>
<dbReference type="InterPro" id="IPR036390">
    <property type="entry name" value="WH_DNA-bd_sf"/>
</dbReference>
<comment type="similarity">
    <text evidence="1">Belongs to the ROK (NagC/XylR) family.</text>
</comment>
<gene>
    <name evidence="2" type="ORF">ACH47X_01620</name>
</gene>
<accession>A0ABW7XDZ1</accession>